<protein>
    <submittedName>
        <fullName evidence="2">Uncharacterized protein</fullName>
    </submittedName>
</protein>
<evidence type="ECO:0000313" key="2">
    <source>
        <dbReference type="EMBL" id="CAB0151895.1"/>
    </source>
</evidence>
<reference evidence="2 3" key="1">
    <citation type="submission" date="2020-02" db="EMBL/GenBank/DDBJ databases">
        <authorList>
            <person name="Rodrigo-Torres L."/>
            <person name="Arahal R. D."/>
            <person name="Lucena T."/>
        </authorList>
    </citation>
    <scope>NUCLEOTIDE SEQUENCE [LARGE SCALE GENOMIC DNA]</scope>
    <source>
        <strain evidence="2 3">CECT 9734</strain>
    </source>
</reference>
<feature type="transmembrane region" description="Helical" evidence="1">
    <location>
        <begin position="12"/>
        <end position="30"/>
    </location>
</feature>
<dbReference type="Proteomes" id="UP000481517">
    <property type="component" value="Unassembled WGS sequence"/>
</dbReference>
<dbReference type="AlphaFoldDB" id="A0A6S6WSN3"/>
<accession>A0A6S6WSN3</accession>
<dbReference type="RefSeq" id="WP_173921216.1">
    <property type="nucleotide sequence ID" value="NZ_CADCXY010000007.1"/>
</dbReference>
<gene>
    <name evidence="2" type="ORF">PSI9734_02256</name>
</gene>
<keyword evidence="3" id="KW-1185">Reference proteome</keyword>
<organism evidence="2 3">
    <name type="scientific">Pseudidiomarina piscicola</name>
    <dbReference type="NCBI Taxonomy" id="2614830"/>
    <lineage>
        <taxon>Bacteria</taxon>
        <taxon>Pseudomonadati</taxon>
        <taxon>Pseudomonadota</taxon>
        <taxon>Gammaproteobacteria</taxon>
        <taxon>Alteromonadales</taxon>
        <taxon>Idiomarinaceae</taxon>
        <taxon>Pseudidiomarina</taxon>
    </lineage>
</organism>
<keyword evidence="1" id="KW-0812">Transmembrane</keyword>
<sequence length="142" mass="16571">MIFKFVNGVLKMVGMLLFVLIITGIAFLYVSSINSTIEQGSAYELSIGMSQNEVFKRLPSAFKSVGIEKLNIPVKIEIYTQKDAPPQEIEVSLNDLEYRSLENARKWKFFVNSIYFFDNITLEFCNEKLCKIKRYRRYFELP</sequence>
<evidence type="ECO:0000313" key="3">
    <source>
        <dbReference type="Proteomes" id="UP000481517"/>
    </source>
</evidence>
<evidence type="ECO:0000256" key="1">
    <source>
        <dbReference type="SAM" id="Phobius"/>
    </source>
</evidence>
<keyword evidence="1" id="KW-1133">Transmembrane helix</keyword>
<dbReference type="EMBL" id="CADCXY010000007">
    <property type="protein sequence ID" value="CAB0151895.1"/>
    <property type="molecule type" value="Genomic_DNA"/>
</dbReference>
<keyword evidence="1" id="KW-0472">Membrane</keyword>
<name>A0A6S6WSN3_9GAMM</name>
<proteinExistence type="predicted"/>